<dbReference type="EMBL" id="QLMI01000004">
    <property type="protein sequence ID" value="RAK22518.1"/>
    <property type="molecule type" value="Genomic_DNA"/>
</dbReference>
<dbReference type="Pfam" id="PF04018">
    <property type="entry name" value="VCA0040-like"/>
    <property type="match status" value="1"/>
</dbReference>
<name>A0A327YNH0_9FLAO</name>
<keyword evidence="1" id="KW-0812">Transmembrane</keyword>
<evidence type="ECO:0000313" key="3">
    <source>
        <dbReference type="Proteomes" id="UP000249620"/>
    </source>
</evidence>
<feature type="transmembrane region" description="Helical" evidence="1">
    <location>
        <begin position="207"/>
        <end position="226"/>
    </location>
</feature>
<proteinExistence type="predicted"/>
<dbReference type="Proteomes" id="UP000249620">
    <property type="component" value="Unassembled WGS sequence"/>
</dbReference>
<evidence type="ECO:0000256" key="1">
    <source>
        <dbReference type="SAM" id="Phobius"/>
    </source>
</evidence>
<dbReference type="AlphaFoldDB" id="A0A327YNH0"/>
<keyword evidence="1" id="KW-1133">Transmembrane helix</keyword>
<feature type="transmembrane region" description="Helical" evidence="1">
    <location>
        <begin position="155"/>
        <end position="186"/>
    </location>
</feature>
<sequence length="322" mass="35433">MRKLFPDYLIITLKGLAMGAADVVPGVSGGTIAFISGIYQELIDSINNVNLSVLKTLKKDGLKAAWKQVNGSFLLALLTGIGISILTFSKVITHLLETQPILVWSFFFGLIIASITLIWKEITRWKLVDILFLLIGITVSYYITIARPVSSPDSYWYLFLSGFIAIIAMILPGISGAFILLLMGSYETVIGTINTFREGLTTANSEILVSALLKLGVFALGCIIGLKSFSKVLHWMFEHHKNTTLTLLVGFMVGSLNKVWPWKEVLETRTNSHGEVVPYIDQSILPQNFDGEPQIAMAIVLAILGFVLIFGMEKMASKLGKN</sequence>
<organism evidence="2 3">
    <name type="scientific">Flavobacterium aquaticum</name>
    <dbReference type="NCBI Taxonomy" id="1236486"/>
    <lineage>
        <taxon>Bacteria</taxon>
        <taxon>Pseudomonadati</taxon>
        <taxon>Bacteroidota</taxon>
        <taxon>Flavobacteriia</taxon>
        <taxon>Flavobacteriales</taxon>
        <taxon>Flavobacteriaceae</taxon>
        <taxon>Flavobacterium</taxon>
    </lineage>
</organism>
<accession>A0A327YNH0</accession>
<evidence type="ECO:0000313" key="2">
    <source>
        <dbReference type="EMBL" id="RAK22518.1"/>
    </source>
</evidence>
<feature type="transmembrane region" description="Helical" evidence="1">
    <location>
        <begin position="101"/>
        <end position="119"/>
    </location>
</feature>
<feature type="transmembrane region" description="Helical" evidence="1">
    <location>
        <begin position="295"/>
        <end position="312"/>
    </location>
</feature>
<dbReference type="InterPro" id="IPR007163">
    <property type="entry name" value="VCA0040-like"/>
</dbReference>
<protein>
    <submittedName>
        <fullName evidence="2">Putative membrane protein</fullName>
    </submittedName>
</protein>
<reference evidence="2 3" key="1">
    <citation type="submission" date="2018-06" db="EMBL/GenBank/DDBJ databases">
        <title>Genomic Encyclopedia of Type Strains, Phase III (KMG-III): the genomes of soil and plant-associated and newly described type strains.</title>
        <authorList>
            <person name="Whitman W."/>
        </authorList>
    </citation>
    <scope>NUCLEOTIDE SEQUENCE [LARGE SCALE GENOMIC DNA]</scope>
    <source>
        <strain evidence="2 3">CGMCC 1.12398</strain>
    </source>
</reference>
<feature type="transmembrane region" description="Helical" evidence="1">
    <location>
        <begin position="131"/>
        <end position="149"/>
    </location>
</feature>
<dbReference type="OrthoDB" id="9793746at2"/>
<gene>
    <name evidence="2" type="ORF">B0I03_10439</name>
</gene>
<feature type="transmembrane region" description="Helical" evidence="1">
    <location>
        <begin position="73"/>
        <end position="95"/>
    </location>
</feature>
<dbReference type="PANTHER" id="PTHR37308:SF1">
    <property type="entry name" value="POLYPRENYL-PHOSPHATE TRANSPORTER"/>
    <property type="match status" value="1"/>
</dbReference>
<dbReference type="RefSeq" id="WP_111566750.1">
    <property type="nucleotide sequence ID" value="NZ_QLMI01000004.1"/>
</dbReference>
<keyword evidence="1" id="KW-0472">Membrane</keyword>
<dbReference type="PANTHER" id="PTHR37308">
    <property type="entry name" value="INTEGRAL MEMBRANE PROTEIN"/>
    <property type="match status" value="1"/>
</dbReference>
<comment type="caution">
    <text evidence="2">The sequence shown here is derived from an EMBL/GenBank/DDBJ whole genome shotgun (WGS) entry which is preliminary data.</text>
</comment>
<keyword evidence="3" id="KW-1185">Reference proteome</keyword>